<sequence>MPPKGKKSKAEEALAFLDDLDNLEPAPGADASAPPTTGSARPSTETAAKPEAEGPPPAEADAEAASALAFLEAQINQKRAPLSGAGSTPRTATPTTAAKAAEPVAASPPPAATSGWGMSSLWSSASSALQSAQRVADEQYKKVRAEGVAGVTGSLEHLNVGGVDISKLRKEAEERIGALAKGVGNVDLDKLRHDILTQANSTFTTFINTVAPPISAHETIELWLTHPLVGYDGVEGVVYRAWLRILEQTESGELVIVWSKPEKELPSERSLNPITGFEDGWKAAKEEVEAVQAREAKKQRKTEEDNADVPVTTVPVFLQFQPVLAPLPFHEPSLLIKDSADKQASPPQHLYFIVSLRDPSHGLQFSTVTQPVPGDWLDVEYEKSDWVEERLVDVLKTGTEVIAQDYVSTRMGLKPSVAAQQTPVAEQPPAPAAEPAAAAS</sequence>
<protein>
    <recommendedName>
        <fullName evidence="4">Maintenance of telomere capping protein 1</fullName>
    </recommendedName>
</protein>
<keyword evidence="3" id="KW-1185">Reference proteome</keyword>
<evidence type="ECO:0000313" key="2">
    <source>
        <dbReference type="EMBL" id="TXT08752.1"/>
    </source>
</evidence>
<comment type="caution">
    <text evidence="2">The sequence shown here is derived from an EMBL/GenBank/DDBJ whole genome shotgun (WGS) entry which is preliminary data.</text>
</comment>
<evidence type="ECO:0008006" key="4">
    <source>
        <dbReference type="Google" id="ProtNLM"/>
    </source>
</evidence>
<feature type="region of interest" description="Disordered" evidence="1">
    <location>
        <begin position="418"/>
        <end position="440"/>
    </location>
</feature>
<name>A0A7D8UZZ8_VANHU</name>
<dbReference type="Pfam" id="PF10310">
    <property type="entry name" value="DUF5427"/>
    <property type="match status" value="1"/>
</dbReference>
<dbReference type="Proteomes" id="UP000473826">
    <property type="component" value="Unassembled WGS sequence"/>
</dbReference>
<dbReference type="PANTHER" id="PTHR28265:SF1">
    <property type="entry name" value="MAINTENANCE OF TELOMERE CAPPING PROTEIN 1"/>
    <property type="match status" value="1"/>
</dbReference>
<organism evidence="2 3">
    <name type="scientific">Vanrija humicola</name>
    <name type="common">Yeast</name>
    <name type="synonym">Cryptococcus humicola</name>
    <dbReference type="NCBI Taxonomy" id="5417"/>
    <lineage>
        <taxon>Eukaryota</taxon>
        <taxon>Fungi</taxon>
        <taxon>Dikarya</taxon>
        <taxon>Basidiomycota</taxon>
        <taxon>Agaricomycotina</taxon>
        <taxon>Tremellomycetes</taxon>
        <taxon>Trichosporonales</taxon>
        <taxon>Trichosporonaceae</taxon>
        <taxon>Vanrija</taxon>
    </lineage>
</organism>
<feature type="region of interest" description="Disordered" evidence="1">
    <location>
        <begin position="79"/>
        <end position="114"/>
    </location>
</feature>
<gene>
    <name evidence="2" type="ORF">VHUM_02880</name>
</gene>
<feature type="compositionally biased region" description="Low complexity" evidence="1">
    <location>
        <begin position="85"/>
        <end position="105"/>
    </location>
</feature>
<proteinExistence type="predicted"/>
<evidence type="ECO:0000256" key="1">
    <source>
        <dbReference type="SAM" id="MobiDB-lite"/>
    </source>
</evidence>
<reference evidence="2 3" key="1">
    <citation type="journal article" date="2019" name="PLoS Genet.">
        <title>Convergent evolution of linked mating-type loci in basidiomycete fungi.</title>
        <authorList>
            <person name="Sun S."/>
            <person name="Coelho M.A."/>
            <person name="Heitman J."/>
            <person name="Nowrousian M."/>
        </authorList>
    </citation>
    <scope>NUCLEOTIDE SEQUENCE [LARGE SCALE GENOMIC DNA]</scope>
    <source>
        <strain evidence="2 3">CBS 4282</strain>
    </source>
</reference>
<dbReference type="EMBL" id="QKWK01000007">
    <property type="protein sequence ID" value="TXT08752.1"/>
    <property type="molecule type" value="Genomic_DNA"/>
</dbReference>
<dbReference type="PANTHER" id="PTHR28265">
    <property type="entry name" value="MAINTENANCE OF TELOMERE CAPPING PROTEIN 1"/>
    <property type="match status" value="1"/>
</dbReference>
<feature type="region of interest" description="Disordered" evidence="1">
    <location>
        <begin position="1"/>
        <end position="67"/>
    </location>
</feature>
<accession>A0A7D8UZZ8</accession>
<dbReference type="OrthoDB" id="5594977at2759"/>
<evidence type="ECO:0000313" key="3">
    <source>
        <dbReference type="Proteomes" id="UP000473826"/>
    </source>
</evidence>
<dbReference type="AlphaFoldDB" id="A0A7D8UZZ8"/>
<dbReference type="InterPro" id="IPR018814">
    <property type="entry name" value="DUF5427"/>
</dbReference>
<feature type="compositionally biased region" description="Polar residues" evidence="1">
    <location>
        <begin position="34"/>
        <end position="44"/>
    </location>
</feature>